<dbReference type="PRINTS" id="PR00081">
    <property type="entry name" value="GDHRDH"/>
</dbReference>
<keyword evidence="2" id="KW-0560">Oxidoreductase</keyword>
<dbReference type="GO" id="GO:0016020">
    <property type="term" value="C:membrane"/>
    <property type="evidence" value="ECO:0007669"/>
    <property type="project" value="TreeGrafter"/>
</dbReference>
<gene>
    <name evidence="4" type="ORF">LTR77_006744</name>
</gene>
<dbReference type="Pfam" id="PF00106">
    <property type="entry name" value="adh_short"/>
    <property type="match status" value="1"/>
</dbReference>
<evidence type="ECO:0000313" key="5">
    <source>
        <dbReference type="Proteomes" id="UP001337655"/>
    </source>
</evidence>
<dbReference type="PANTHER" id="PTHR44196">
    <property type="entry name" value="DEHYDROGENASE/REDUCTASE SDR FAMILY MEMBER 7B"/>
    <property type="match status" value="1"/>
</dbReference>
<dbReference type="Gene3D" id="3.40.50.720">
    <property type="entry name" value="NAD(P)-binding Rossmann-like Domain"/>
    <property type="match status" value="1"/>
</dbReference>
<dbReference type="PANTHER" id="PTHR44196:SF1">
    <property type="entry name" value="DEHYDROGENASE_REDUCTASE SDR FAMILY MEMBER 7B"/>
    <property type="match status" value="1"/>
</dbReference>
<evidence type="ECO:0000256" key="2">
    <source>
        <dbReference type="ARBA" id="ARBA00023002"/>
    </source>
</evidence>
<evidence type="ECO:0000313" key="4">
    <source>
        <dbReference type="EMBL" id="KAK5168176.1"/>
    </source>
</evidence>
<keyword evidence="5" id="KW-1185">Reference proteome</keyword>
<comment type="caution">
    <text evidence="4">The sequence shown here is derived from an EMBL/GenBank/DDBJ whole genome shotgun (WGS) entry which is preliminary data.</text>
</comment>
<sequence length="311" mass="33244">MTDALATLASKEIHESYPFIAPKKYKGKLNGKVTIVTGASSGIGAGLAKGFAAAGARVACIARREDKLKAVVDEVKAAGGEAIAIVGDVAKRGGPKEIVSQVESQLGPVDILINNAGITRLGLFWEEEEDVDIWWRVHEVNVRAPVAMCRAVLPSMMERKTGVLMTVSSAVATLTLPAMTAYSSSKAAISKFHEGLIQELDGTGVLSLAVHPGMVETEVANPVDAINKTSLEHPIVQGFMAYYTDPNLKRQTMELPVDTMVALAADERCKALQGLHINVTEDLEAVVKEAEREGRGRIGTDRLYLVTVPTL</sequence>
<dbReference type="SUPFAM" id="SSF51735">
    <property type="entry name" value="NAD(P)-binding Rossmann-fold domains"/>
    <property type="match status" value="1"/>
</dbReference>
<name>A0AAV9P9R7_9PEZI</name>
<dbReference type="InterPro" id="IPR002347">
    <property type="entry name" value="SDR_fam"/>
</dbReference>
<dbReference type="Proteomes" id="UP001337655">
    <property type="component" value="Unassembled WGS sequence"/>
</dbReference>
<dbReference type="GO" id="GO:0016491">
    <property type="term" value="F:oxidoreductase activity"/>
    <property type="evidence" value="ECO:0007669"/>
    <property type="project" value="UniProtKB-KW"/>
</dbReference>
<evidence type="ECO:0000256" key="1">
    <source>
        <dbReference type="ARBA" id="ARBA00006484"/>
    </source>
</evidence>
<dbReference type="RefSeq" id="XP_064657786.1">
    <property type="nucleotide sequence ID" value="XM_064803985.1"/>
</dbReference>
<proteinExistence type="inferred from homology"/>
<dbReference type="GeneID" id="89928084"/>
<evidence type="ECO:0000256" key="3">
    <source>
        <dbReference type="RuleBase" id="RU000363"/>
    </source>
</evidence>
<protein>
    <recommendedName>
        <fullName evidence="6">NAD(P)-binding protein</fullName>
    </recommendedName>
</protein>
<reference evidence="4 5" key="1">
    <citation type="submission" date="2023-08" db="EMBL/GenBank/DDBJ databases">
        <title>Black Yeasts Isolated from many extreme environments.</title>
        <authorList>
            <person name="Coleine C."/>
            <person name="Stajich J.E."/>
            <person name="Selbmann L."/>
        </authorList>
    </citation>
    <scope>NUCLEOTIDE SEQUENCE [LARGE SCALE GENOMIC DNA]</scope>
    <source>
        <strain evidence="4 5">CCFEE 5935</strain>
    </source>
</reference>
<dbReference type="InterPro" id="IPR036291">
    <property type="entry name" value="NAD(P)-bd_dom_sf"/>
</dbReference>
<dbReference type="EMBL" id="JAVRRT010000010">
    <property type="protein sequence ID" value="KAK5168176.1"/>
    <property type="molecule type" value="Genomic_DNA"/>
</dbReference>
<organism evidence="4 5">
    <name type="scientific">Saxophila tyrrhenica</name>
    <dbReference type="NCBI Taxonomy" id="1690608"/>
    <lineage>
        <taxon>Eukaryota</taxon>
        <taxon>Fungi</taxon>
        <taxon>Dikarya</taxon>
        <taxon>Ascomycota</taxon>
        <taxon>Pezizomycotina</taxon>
        <taxon>Dothideomycetes</taxon>
        <taxon>Dothideomycetidae</taxon>
        <taxon>Mycosphaerellales</taxon>
        <taxon>Extremaceae</taxon>
        <taxon>Saxophila</taxon>
    </lineage>
</organism>
<dbReference type="PRINTS" id="PR00080">
    <property type="entry name" value="SDRFAMILY"/>
</dbReference>
<dbReference type="AlphaFoldDB" id="A0AAV9P9R7"/>
<accession>A0AAV9P9R7</accession>
<comment type="similarity">
    <text evidence="1 3">Belongs to the short-chain dehydrogenases/reductases (SDR) family.</text>
</comment>
<dbReference type="CDD" id="cd05233">
    <property type="entry name" value="SDR_c"/>
    <property type="match status" value="1"/>
</dbReference>
<evidence type="ECO:0008006" key="6">
    <source>
        <dbReference type="Google" id="ProtNLM"/>
    </source>
</evidence>